<protein>
    <submittedName>
        <fullName evidence="3">Uncharacterized protein</fullName>
    </submittedName>
</protein>
<feature type="compositionally biased region" description="Low complexity" evidence="1">
    <location>
        <begin position="246"/>
        <end position="258"/>
    </location>
</feature>
<keyword evidence="2" id="KW-0812">Transmembrane</keyword>
<feature type="region of interest" description="Disordered" evidence="1">
    <location>
        <begin position="107"/>
        <end position="162"/>
    </location>
</feature>
<dbReference type="Gramene" id="OQU90225">
    <property type="protein sequence ID" value="OQU90225"/>
    <property type="gene ID" value="SORBI_3002G369301"/>
</dbReference>
<sequence>MAIGDAQRASDERGRWSTQGGSQCYGAASIAIGDAAGIRARAVVDAGRQPVLWPGEHGDWRRSGYQSKGGGRRRAAASAMARRAWRRSGQRGDGACREVDGACSETLVGHESRGAGRRPEGTATHRSTQARRRCGQSVDAGSTRRWTPSRAQLCPRRGDGGGGPGACRGGGPCGGGCGPGACGGGGGGGPGGGGGGAGRVGGGCPGGGGGVGPCGGLSCGPDGAGGGCRGGAGGSGAGGSGHCGRRVGPATPAAPPRAIAAPSRPAIAKMWSAVLGALISYVVMSVISYVFMAVAAWWAQ</sequence>
<dbReference type="EMBL" id="CM000761">
    <property type="protein sequence ID" value="OQU90225.1"/>
    <property type="molecule type" value="Genomic_DNA"/>
</dbReference>
<evidence type="ECO:0000313" key="4">
    <source>
        <dbReference type="Proteomes" id="UP000000768"/>
    </source>
</evidence>
<dbReference type="InParanoid" id="A0A1W0W7C3"/>
<evidence type="ECO:0000313" key="3">
    <source>
        <dbReference type="EMBL" id="OQU90225.1"/>
    </source>
</evidence>
<feature type="transmembrane region" description="Helical" evidence="2">
    <location>
        <begin position="273"/>
        <end position="299"/>
    </location>
</feature>
<dbReference type="Proteomes" id="UP000000768">
    <property type="component" value="Chromosome 2"/>
</dbReference>
<evidence type="ECO:0000256" key="1">
    <source>
        <dbReference type="SAM" id="MobiDB-lite"/>
    </source>
</evidence>
<accession>A0A1W0W7C3</accession>
<evidence type="ECO:0000256" key="2">
    <source>
        <dbReference type="SAM" id="Phobius"/>
    </source>
</evidence>
<feature type="region of interest" description="Disordered" evidence="1">
    <location>
        <begin position="239"/>
        <end position="258"/>
    </location>
</feature>
<proteinExistence type="predicted"/>
<organism evidence="3 4">
    <name type="scientific">Sorghum bicolor</name>
    <name type="common">Sorghum</name>
    <name type="synonym">Sorghum vulgare</name>
    <dbReference type="NCBI Taxonomy" id="4558"/>
    <lineage>
        <taxon>Eukaryota</taxon>
        <taxon>Viridiplantae</taxon>
        <taxon>Streptophyta</taxon>
        <taxon>Embryophyta</taxon>
        <taxon>Tracheophyta</taxon>
        <taxon>Spermatophyta</taxon>
        <taxon>Magnoliopsida</taxon>
        <taxon>Liliopsida</taxon>
        <taxon>Poales</taxon>
        <taxon>Poaceae</taxon>
        <taxon>PACMAD clade</taxon>
        <taxon>Panicoideae</taxon>
        <taxon>Andropogonodae</taxon>
        <taxon>Andropogoneae</taxon>
        <taxon>Sorghinae</taxon>
        <taxon>Sorghum</taxon>
    </lineage>
</organism>
<feature type="region of interest" description="Disordered" evidence="1">
    <location>
        <begin position="1"/>
        <end position="20"/>
    </location>
</feature>
<dbReference type="AlphaFoldDB" id="A0A1W0W7C3"/>
<keyword evidence="2" id="KW-1133">Transmembrane helix</keyword>
<feature type="region of interest" description="Disordered" evidence="1">
    <location>
        <begin position="54"/>
        <end position="73"/>
    </location>
</feature>
<name>A0A1W0W7C3_SORBI</name>
<keyword evidence="4" id="KW-1185">Reference proteome</keyword>
<dbReference type="OMA" id="QEKCEEH"/>
<reference evidence="3 4" key="1">
    <citation type="journal article" date="2009" name="Nature">
        <title>The Sorghum bicolor genome and the diversification of grasses.</title>
        <authorList>
            <person name="Paterson A.H."/>
            <person name="Bowers J.E."/>
            <person name="Bruggmann R."/>
            <person name="Dubchak I."/>
            <person name="Grimwood J."/>
            <person name="Gundlach H."/>
            <person name="Haberer G."/>
            <person name="Hellsten U."/>
            <person name="Mitros T."/>
            <person name="Poliakov A."/>
            <person name="Schmutz J."/>
            <person name="Spannagl M."/>
            <person name="Tang H."/>
            <person name="Wang X."/>
            <person name="Wicker T."/>
            <person name="Bharti A.K."/>
            <person name="Chapman J."/>
            <person name="Feltus F.A."/>
            <person name="Gowik U."/>
            <person name="Grigoriev I.V."/>
            <person name="Lyons E."/>
            <person name="Maher C.A."/>
            <person name="Martis M."/>
            <person name="Narechania A."/>
            <person name="Otillar R.P."/>
            <person name="Penning B.W."/>
            <person name="Salamov A.A."/>
            <person name="Wang Y."/>
            <person name="Zhang L."/>
            <person name="Carpita N.C."/>
            <person name="Freeling M."/>
            <person name="Gingle A.R."/>
            <person name="Hash C.T."/>
            <person name="Keller B."/>
            <person name="Klein P."/>
            <person name="Kresovich S."/>
            <person name="McCann M.C."/>
            <person name="Ming R."/>
            <person name="Peterson D.G."/>
            <person name="Mehboob-ur-Rahman"/>
            <person name="Ware D."/>
            <person name="Westhoff P."/>
            <person name="Mayer K.F."/>
            <person name="Messing J."/>
            <person name="Rokhsar D.S."/>
        </authorList>
    </citation>
    <scope>NUCLEOTIDE SEQUENCE [LARGE SCALE GENOMIC DNA]</scope>
    <source>
        <strain evidence="4">cv. BTx623</strain>
    </source>
</reference>
<feature type="compositionally biased region" description="Basic and acidic residues" evidence="1">
    <location>
        <begin position="108"/>
        <end position="120"/>
    </location>
</feature>
<gene>
    <name evidence="3" type="ORF">SORBI_3002G369301</name>
</gene>
<keyword evidence="2" id="KW-0472">Membrane</keyword>
<reference evidence="4" key="2">
    <citation type="journal article" date="2018" name="Plant J.">
        <title>The Sorghum bicolor reference genome: improved assembly, gene annotations, a transcriptome atlas, and signatures of genome organization.</title>
        <authorList>
            <person name="McCormick R.F."/>
            <person name="Truong S.K."/>
            <person name="Sreedasyam A."/>
            <person name="Jenkins J."/>
            <person name="Shu S."/>
            <person name="Sims D."/>
            <person name="Kennedy M."/>
            <person name="Amirebrahimi M."/>
            <person name="Weers B.D."/>
            <person name="McKinley B."/>
            <person name="Mattison A."/>
            <person name="Morishige D.T."/>
            <person name="Grimwood J."/>
            <person name="Schmutz J."/>
            <person name="Mullet J.E."/>
        </authorList>
    </citation>
    <scope>NUCLEOTIDE SEQUENCE [LARGE SCALE GENOMIC DNA]</scope>
    <source>
        <strain evidence="4">cv. BTx623</strain>
    </source>
</reference>